<dbReference type="Gene3D" id="1.20.990.10">
    <property type="entry name" value="NADPH-cytochrome p450 Reductase, Chain A, domain 3"/>
    <property type="match status" value="1"/>
</dbReference>
<evidence type="ECO:0000259" key="19">
    <source>
        <dbReference type="PROSITE" id="PS51384"/>
    </source>
</evidence>
<evidence type="ECO:0000256" key="13">
    <source>
        <dbReference type="ARBA" id="ARBA00023033"/>
    </source>
</evidence>
<dbReference type="InterPro" id="IPR001709">
    <property type="entry name" value="Flavoprot_Pyr_Nucl_cyt_Rdtase"/>
</dbReference>
<dbReference type="SUPFAM" id="SSF63380">
    <property type="entry name" value="Riboflavin synthase domain-like"/>
    <property type="match status" value="1"/>
</dbReference>
<dbReference type="VEuPathDB" id="FungiDB:FOXG_17221"/>
<dbReference type="PROSITE" id="PS00086">
    <property type="entry name" value="CYTOCHROME_P450"/>
    <property type="match status" value="1"/>
</dbReference>
<evidence type="ECO:0000256" key="14">
    <source>
        <dbReference type="ARBA" id="ARBA00047827"/>
    </source>
</evidence>
<comment type="catalytic activity">
    <reaction evidence="15 16">
        <text>2 oxidized [cytochrome P450] + NADPH = 2 reduced [cytochrome P450] + NADP(+) + H(+)</text>
        <dbReference type="Rhea" id="RHEA:24040"/>
        <dbReference type="Rhea" id="RHEA-COMP:14627"/>
        <dbReference type="Rhea" id="RHEA-COMP:14628"/>
        <dbReference type="ChEBI" id="CHEBI:15378"/>
        <dbReference type="ChEBI" id="CHEBI:55376"/>
        <dbReference type="ChEBI" id="CHEBI:57783"/>
        <dbReference type="ChEBI" id="CHEBI:58349"/>
        <dbReference type="ChEBI" id="CHEBI:60344"/>
        <dbReference type="EC" id="1.6.2.4"/>
    </reaction>
</comment>
<evidence type="ECO:0000256" key="3">
    <source>
        <dbReference type="ARBA" id="ARBA00022448"/>
    </source>
</evidence>
<evidence type="ECO:0000256" key="15">
    <source>
        <dbReference type="ARBA" id="ARBA00049342"/>
    </source>
</evidence>
<evidence type="ECO:0000256" key="9">
    <source>
        <dbReference type="ARBA" id="ARBA00022857"/>
    </source>
</evidence>
<keyword evidence="11 16" id="KW-0560">Oxidoreductase</keyword>
<evidence type="ECO:0000256" key="12">
    <source>
        <dbReference type="ARBA" id="ARBA00023004"/>
    </source>
</evidence>
<dbReference type="InterPro" id="IPR001094">
    <property type="entry name" value="Flavdoxin-like"/>
</dbReference>
<evidence type="ECO:0000256" key="4">
    <source>
        <dbReference type="ARBA" id="ARBA00022617"/>
    </source>
</evidence>
<dbReference type="GO" id="GO:0010181">
    <property type="term" value="F:FMN binding"/>
    <property type="evidence" value="ECO:0007669"/>
    <property type="project" value="UniProtKB-UniRule"/>
</dbReference>
<keyword evidence="13 16" id="KW-0503">Monooxygenase</keyword>
<evidence type="ECO:0000256" key="1">
    <source>
        <dbReference type="ARBA" id="ARBA00001971"/>
    </source>
</evidence>
<evidence type="ECO:0000313" key="21">
    <source>
        <dbReference type="Proteomes" id="UP000009097"/>
    </source>
</evidence>
<dbReference type="Gene3D" id="3.40.50.360">
    <property type="match status" value="1"/>
</dbReference>
<evidence type="ECO:0000256" key="7">
    <source>
        <dbReference type="ARBA" id="ARBA00022723"/>
    </source>
</evidence>
<evidence type="ECO:0000256" key="10">
    <source>
        <dbReference type="ARBA" id="ARBA00022982"/>
    </source>
</evidence>
<evidence type="ECO:0000256" key="6">
    <source>
        <dbReference type="ARBA" id="ARBA00022643"/>
    </source>
</evidence>
<dbReference type="PIRSF" id="PIRSF000209">
    <property type="entry name" value="Bifunctional_P450_P450R"/>
    <property type="match status" value="1"/>
</dbReference>
<dbReference type="InterPro" id="IPR017938">
    <property type="entry name" value="Riboflavin_synthase-like_b-brl"/>
</dbReference>
<dbReference type="Gene3D" id="2.40.30.10">
    <property type="entry name" value="Translation factors"/>
    <property type="match status" value="1"/>
</dbReference>
<evidence type="ECO:0000256" key="2">
    <source>
        <dbReference type="ARBA" id="ARBA00010018"/>
    </source>
</evidence>
<keyword evidence="12 16" id="KW-0408">Iron</keyword>
<feature type="binding site" description="axial binding residue" evidence="17">
    <location>
        <position position="414"/>
    </location>
    <ligand>
        <name>heme</name>
        <dbReference type="ChEBI" id="CHEBI:30413"/>
    </ligand>
    <ligandPart>
        <name>Fe</name>
        <dbReference type="ChEBI" id="CHEBI:18248"/>
    </ligandPart>
</feature>
<keyword evidence="5 16" id="KW-0285">Flavoprotein</keyword>
<dbReference type="EC" id="1.6.2.4" evidence="16"/>
<dbReference type="PROSITE" id="PS51384">
    <property type="entry name" value="FAD_FR"/>
    <property type="match status" value="1"/>
</dbReference>
<dbReference type="PRINTS" id="PR00371">
    <property type="entry name" value="FPNCR"/>
</dbReference>
<comment type="cofactor">
    <cofactor evidence="16">
        <name>FAD</name>
        <dbReference type="ChEBI" id="CHEBI:57692"/>
    </cofactor>
    <cofactor evidence="16">
        <name>FMN</name>
        <dbReference type="ChEBI" id="CHEBI:58210"/>
    </cofactor>
</comment>
<dbReference type="Pfam" id="PF00067">
    <property type="entry name" value="p450"/>
    <property type="match status" value="1"/>
</dbReference>
<comment type="similarity">
    <text evidence="2 16">In the N-terminal section; belongs to the cytochrome P450 family.</text>
</comment>
<dbReference type="GeneID" id="28958012"/>
<dbReference type="InterPro" id="IPR029039">
    <property type="entry name" value="Flavoprotein-like_sf"/>
</dbReference>
<dbReference type="GO" id="GO:0005506">
    <property type="term" value="F:iron ion binding"/>
    <property type="evidence" value="ECO:0007669"/>
    <property type="project" value="UniProtKB-UniRule"/>
</dbReference>
<proteinExistence type="inferred from homology"/>
<organism evidence="20 21">
    <name type="scientific">Fusarium oxysporum f. sp. lycopersici (strain 4287 / CBS 123668 / FGSC 9935 / NRRL 34936)</name>
    <name type="common">Fusarium vascular wilt of tomato</name>
    <dbReference type="NCBI Taxonomy" id="426428"/>
    <lineage>
        <taxon>Eukaryota</taxon>
        <taxon>Fungi</taxon>
        <taxon>Dikarya</taxon>
        <taxon>Ascomycota</taxon>
        <taxon>Pezizomycotina</taxon>
        <taxon>Sordariomycetes</taxon>
        <taxon>Hypocreomycetidae</taxon>
        <taxon>Hypocreales</taxon>
        <taxon>Nectriaceae</taxon>
        <taxon>Fusarium</taxon>
        <taxon>Fusarium oxysporum species complex</taxon>
    </lineage>
</organism>
<dbReference type="GO" id="GO:0005829">
    <property type="term" value="C:cytosol"/>
    <property type="evidence" value="ECO:0007669"/>
    <property type="project" value="TreeGrafter"/>
</dbReference>
<comment type="cofactor">
    <cofactor evidence="1 16 17">
        <name>heme</name>
        <dbReference type="ChEBI" id="CHEBI:30413"/>
    </cofactor>
</comment>
<evidence type="ECO:0000313" key="20">
    <source>
        <dbReference type="EMBL" id="KNB20106.1"/>
    </source>
</evidence>
<dbReference type="InterPro" id="IPR039261">
    <property type="entry name" value="FNR_nucleotide-bd"/>
</dbReference>
<dbReference type="PRINTS" id="PR00369">
    <property type="entry name" value="FLAVODOXIN"/>
</dbReference>
<keyword evidence="8 16" id="KW-0274">FAD</keyword>
<dbReference type="CDD" id="cd11068">
    <property type="entry name" value="CYP120A1"/>
    <property type="match status" value="1"/>
</dbReference>
<dbReference type="EMBL" id="DS231740">
    <property type="protein sequence ID" value="KNB20106.1"/>
    <property type="molecule type" value="Genomic_DNA"/>
</dbReference>
<dbReference type="Pfam" id="PF00258">
    <property type="entry name" value="Flavodoxin_1"/>
    <property type="match status" value="1"/>
</dbReference>
<dbReference type="InterPro" id="IPR008254">
    <property type="entry name" value="Flavodoxin/NO_synth"/>
</dbReference>
<dbReference type="PANTHER" id="PTHR19384">
    <property type="entry name" value="NITRIC OXIDE SYNTHASE-RELATED"/>
    <property type="match status" value="1"/>
</dbReference>
<dbReference type="GO" id="GO:0070330">
    <property type="term" value="F:aromatase activity"/>
    <property type="evidence" value="ECO:0007669"/>
    <property type="project" value="UniProtKB-UniRule"/>
</dbReference>
<dbReference type="GO" id="GO:0050660">
    <property type="term" value="F:flavin adenine dinucleotide binding"/>
    <property type="evidence" value="ECO:0007669"/>
    <property type="project" value="TreeGrafter"/>
</dbReference>
<reference evidence="20" key="1">
    <citation type="submission" date="2007-04" db="EMBL/GenBank/DDBJ databases">
        <authorList>
            <consortium name="The Broad Institute Genome Sequencing Platform"/>
            <person name="Birren B."/>
            <person name="Lander E."/>
            <person name="Galagan J."/>
            <person name="Nusbaum C."/>
            <person name="Devon K."/>
            <person name="Ma L.-J."/>
            <person name="Jaffe D."/>
            <person name="Butler J."/>
            <person name="Alvarez P."/>
            <person name="Gnerre S."/>
            <person name="Grabherr M."/>
            <person name="Kleber M."/>
            <person name="Mauceli E."/>
            <person name="Brockman W."/>
            <person name="MacCallum I.A."/>
            <person name="Young S."/>
            <person name="LaButti K."/>
            <person name="DeCaprio D."/>
            <person name="Crawford M."/>
            <person name="Koehrsen M."/>
            <person name="Engels R."/>
            <person name="Montgomery P."/>
            <person name="Pearson M."/>
            <person name="Howarth C."/>
            <person name="Larson L."/>
            <person name="White J."/>
            <person name="O'Leary S."/>
            <person name="Kodira C."/>
            <person name="Zeng Q."/>
            <person name="Yandava C."/>
            <person name="Alvarado L."/>
            <person name="Kistler C."/>
            <person name="Shim W.-B."/>
            <person name="Kang S."/>
            <person name="Woloshuk C."/>
        </authorList>
    </citation>
    <scope>NUCLEOTIDE SEQUENCE</scope>
    <source>
        <strain evidence="20">4287</strain>
    </source>
</reference>
<dbReference type="Proteomes" id="UP000009097">
    <property type="component" value="Unassembled WGS sequence"/>
</dbReference>
<dbReference type="Gene3D" id="3.40.50.80">
    <property type="entry name" value="Nucleotide-binding domain of ferredoxin-NADP reductase (FNR) module"/>
    <property type="match status" value="1"/>
</dbReference>
<keyword evidence="4 16" id="KW-0349">Heme</keyword>
<dbReference type="EC" id="1.14.14.1" evidence="16"/>
<dbReference type="SUPFAM" id="SSF52343">
    <property type="entry name" value="Ferredoxin reductase-like, C-terminal NADP-linked domain"/>
    <property type="match status" value="1"/>
</dbReference>
<dbReference type="Gene3D" id="1.10.630.10">
    <property type="entry name" value="Cytochrome P450"/>
    <property type="match status" value="1"/>
</dbReference>
<dbReference type="InterPro" id="IPR017972">
    <property type="entry name" value="Cyt_P450_CS"/>
</dbReference>
<accession>A0A0J9WC46</accession>
<evidence type="ECO:0000256" key="16">
    <source>
        <dbReference type="PIRNR" id="PIRNR000209"/>
    </source>
</evidence>
<dbReference type="InterPro" id="IPR001433">
    <property type="entry name" value="OxRdtase_FAD/NAD-bd"/>
</dbReference>
<evidence type="ECO:0000256" key="17">
    <source>
        <dbReference type="PIRSR" id="PIRSR000209-1"/>
    </source>
</evidence>
<dbReference type="InterPro" id="IPR023206">
    <property type="entry name" value="Bifunctional_P450_P450_red"/>
</dbReference>
<dbReference type="AlphaFoldDB" id="A0A0J9WC46"/>
<dbReference type="PANTHER" id="PTHR19384:SF127">
    <property type="entry name" value="BIFUNCTIONAL CYTOCHROME P450_NADPH--P450 REDUCTASE"/>
    <property type="match status" value="1"/>
</dbReference>
<evidence type="ECO:0000256" key="8">
    <source>
        <dbReference type="ARBA" id="ARBA00022827"/>
    </source>
</evidence>
<feature type="domain" description="Flavodoxin-like" evidence="18">
    <location>
        <begin position="508"/>
        <end position="649"/>
    </location>
</feature>
<dbReference type="FunFam" id="1.10.630.10:FF:000040">
    <property type="entry name" value="Bifunctional cytochrome P450/NADPH--P450 reductase"/>
    <property type="match status" value="1"/>
</dbReference>
<keyword evidence="9 16" id="KW-0521">NADP</keyword>
<dbReference type="CDD" id="cd06206">
    <property type="entry name" value="bifunctional_CYPOR"/>
    <property type="match status" value="1"/>
</dbReference>
<name>A0A0J9WC46_FUSO4</name>
<dbReference type="KEGG" id="fox:FOXG_17221"/>
<dbReference type="RefSeq" id="XP_018258151.1">
    <property type="nucleotide sequence ID" value="XM_018397239.1"/>
</dbReference>
<dbReference type="GO" id="GO:0003958">
    <property type="term" value="F:NADPH-hemoprotein reductase activity"/>
    <property type="evidence" value="ECO:0007669"/>
    <property type="project" value="UniProtKB-UniRule"/>
</dbReference>
<gene>
    <name evidence="20" type="ORF">FOXG_17221</name>
</gene>
<feature type="domain" description="FAD-binding FR-type" evidence="19">
    <location>
        <begin position="688"/>
        <end position="918"/>
    </location>
</feature>
<keyword evidence="3 16" id="KW-0813">Transport</keyword>
<evidence type="ECO:0000259" key="18">
    <source>
        <dbReference type="PROSITE" id="PS50902"/>
    </source>
</evidence>
<dbReference type="GO" id="GO:0020037">
    <property type="term" value="F:heme binding"/>
    <property type="evidence" value="ECO:0007669"/>
    <property type="project" value="UniProtKB-UniRule"/>
</dbReference>
<dbReference type="PROSITE" id="PS50902">
    <property type="entry name" value="FLAVODOXIN_LIKE"/>
    <property type="match status" value="1"/>
</dbReference>
<reference evidence="20" key="2">
    <citation type="journal article" date="2010" name="Nature">
        <title>Comparative genomics reveals mobile pathogenicity chromosomes in Fusarium.</title>
        <authorList>
            <person name="Ma L.J."/>
            <person name="van der Does H.C."/>
            <person name="Borkovich K.A."/>
            <person name="Coleman J.J."/>
            <person name="Daboussi M.J."/>
            <person name="Di Pietro A."/>
            <person name="Dufresne M."/>
            <person name="Freitag M."/>
            <person name="Grabherr M."/>
            <person name="Henrissat B."/>
            <person name="Houterman P.M."/>
            <person name="Kang S."/>
            <person name="Shim W.B."/>
            <person name="Woloshuk C."/>
            <person name="Xie X."/>
            <person name="Xu J.R."/>
            <person name="Antoniw J."/>
            <person name="Baker S.E."/>
            <person name="Bluhm B.H."/>
            <person name="Breakspear A."/>
            <person name="Brown D.W."/>
            <person name="Butchko R.A."/>
            <person name="Chapman S."/>
            <person name="Coulson R."/>
            <person name="Coutinho P.M."/>
            <person name="Danchin E.G."/>
            <person name="Diener A."/>
            <person name="Gale L.R."/>
            <person name="Gardiner D.M."/>
            <person name="Goff S."/>
            <person name="Hammond-Kosack K.E."/>
            <person name="Hilburn K."/>
            <person name="Hua-Van A."/>
            <person name="Jonkers W."/>
            <person name="Kazan K."/>
            <person name="Kodira C.D."/>
            <person name="Koehrsen M."/>
            <person name="Kumar L."/>
            <person name="Lee Y.H."/>
            <person name="Li L."/>
            <person name="Manners J.M."/>
            <person name="Miranda-Saavedra D."/>
            <person name="Mukherjee M."/>
            <person name="Park G."/>
            <person name="Park J."/>
            <person name="Park S.Y."/>
            <person name="Proctor R.H."/>
            <person name="Regev A."/>
            <person name="Ruiz-Roldan M.C."/>
            <person name="Sain D."/>
            <person name="Sakthikumar S."/>
            <person name="Sykes S."/>
            <person name="Schwartz D.C."/>
            <person name="Turgeon B.G."/>
            <person name="Wapinski I."/>
            <person name="Yoder O."/>
            <person name="Young S."/>
            <person name="Zeng Q."/>
            <person name="Zhou S."/>
            <person name="Galagan J."/>
            <person name="Cuomo C.A."/>
            <person name="Kistler H.C."/>
            <person name="Rep M."/>
        </authorList>
    </citation>
    <scope>NUCLEOTIDE SEQUENCE [LARGE SCALE GENOMIC DNA]</scope>
    <source>
        <strain evidence="20">4287</strain>
    </source>
</reference>
<protein>
    <recommendedName>
        <fullName evidence="16">Bifunctional cytochrome P450/NADPH--P450 reductase</fullName>
    </recommendedName>
    <domain>
        <recommendedName>
            <fullName evidence="16">Cytochrome P450</fullName>
            <ecNumber evidence="16">1.14.14.1</ecNumber>
        </recommendedName>
    </domain>
    <domain>
        <recommendedName>
            <fullName evidence="16">NADPH--cytochrome P450 reductase</fullName>
            <ecNumber evidence="16">1.6.2.4</ecNumber>
        </recommendedName>
    </domain>
</protein>
<dbReference type="InterPro" id="IPR001128">
    <property type="entry name" value="Cyt_P450"/>
</dbReference>
<dbReference type="Pfam" id="PF00667">
    <property type="entry name" value="FAD_binding_1"/>
    <property type="match status" value="1"/>
</dbReference>
<sequence>MALSCDESTPIPEPRGLPFLGNVTEFRSEDSLQDLDRLHDTYGEIYRLRFPKVGSCVIVGSQKLVNELCDEKRFRKAIQAELAEIRLAAGDGLFTAREGEVSWDIAHRVLMPVFGPTAIRSMFDEMYDVVSQMTLKWARYGPTSPISASEDFTRLALDTIALCSMGYRFNSFYKDTTHPFVQSMSDSLVELGNRSLRPSWARIFYRSSERKLAKDINFMRTTSEDLIKARKADPNADQRKDLLAAMMNGVDPRTGSRMDDESIINNLLTFLIAGHETTSGTLSFAFYSMLKNPDAYLKAQQEVDSIMGRDPITVDKLFQLKYVPAVLRETLRQCSPIPGITLEAREDTLLDGKYHIRKGEAVAAIFSKSHLDPLVYGADAKEFKPERMMDENFDRLQQEFPNCWKPFGNGVRACIGRAFAWQEMLLATSMLLQNFDFYLDDPLYKLKIAETLTIKPKDFLMGASLRHNMTPLDLESHLRGTNNKQGIPAAHSQSPPSTIKASIAATPISIYYGSNSGTCEILARRLASNASSHGFSVMVIDTLDTARNRLPQDHPVVIFVASYEGQPPDNAAHFVNWIQSMTGNEVQKVHYVVFGVGNSEWRQTFHRIPKLIDDELGKRGGERLVTLGLTNVAEKDPFLDFEIWESKELWPALEKKYPDVTGGTPEALVGSMGLSVDISVSRASALRKSVKEAIVTGVRDLAAPGLPRKRHIEMKLPSGCSYEVGDYLEVLPMNPRDAVTRALRRFKLPWDAVLTIAGSEITSLPIGIPVSAWDVLSSYVELAFLSTRKDTLVLASYAQSEKVRTEIELLASDVKFKSEIEDKRVSILDLLERFPSVELPIATYLGMLQPIRTRQYSISSSPLKDPSHATLTYSVLETPSLSGQGLYMGVASNFLASLKPDDRLQVSIRRSNIAFHLPLAPDTTPIICVAAGAGLAPFRGFIQQRSIQMKADRILAPALLIFGCRRRDDDLYREEFDAWEGEGAVVVKRAYSRDAKLTAGCKYVQDRVIEQQEYIRKLWNQGGNVYVCGSRQVGDAVEGALGSILSGVQGGDREDGKRFLDNFRNKRFVMDIFS</sequence>
<dbReference type="SUPFAM" id="SSF52218">
    <property type="entry name" value="Flavoproteins"/>
    <property type="match status" value="1"/>
</dbReference>
<comment type="catalytic activity">
    <reaction evidence="14 16">
        <text>an organic molecule + reduced [NADPH--hemoprotein reductase] + O2 = an alcohol + oxidized [NADPH--hemoprotein reductase] + H2O + H(+)</text>
        <dbReference type="Rhea" id="RHEA:17149"/>
        <dbReference type="Rhea" id="RHEA-COMP:11964"/>
        <dbReference type="Rhea" id="RHEA-COMP:11965"/>
        <dbReference type="ChEBI" id="CHEBI:15377"/>
        <dbReference type="ChEBI" id="CHEBI:15378"/>
        <dbReference type="ChEBI" id="CHEBI:15379"/>
        <dbReference type="ChEBI" id="CHEBI:30879"/>
        <dbReference type="ChEBI" id="CHEBI:57618"/>
        <dbReference type="ChEBI" id="CHEBI:58210"/>
        <dbReference type="ChEBI" id="CHEBI:142491"/>
        <dbReference type="EC" id="1.14.14.1"/>
    </reaction>
</comment>
<dbReference type="FunFam" id="2.40.30.10:FF:000198">
    <property type="entry name" value="Bifunctional cytochrome P450/NADPH--P450 reductase"/>
    <property type="match status" value="1"/>
</dbReference>
<keyword evidence="6 16" id="KW-0288">FMN</keyword>
<evidence type="ECO:0000256" key="11">
    <source>
        <dbReference type="ARBA" id="ARBA00023002"/>
    </source>
</evidence>
<dbReference type="InterPro" id="IPR003097">
    <property type="entry name" value="CysJ-like_FAD-binding"/>
</dbReference>
<dbReference type="SUPFAM" id="SSF48264">
    <property type="entry name" value="Cytochrome P450"/>
    <property type="match status" value="1"/>
</dbReference>
<keyword evidence="10 16" id="KW-0249">Electron transport</keyword>
<dbReference type="Pfam" id="PF00175">
    <property type="entry name" value="NAD_binding_1"/>
    <property type="match status" value="1"/>
</dbReference>
<dbReference type="InterPro" id="IPR023173">
    <property type="entry name" value="NADPH_Cyt_P450_Rdtase_alpha"/>
</dbReference>
<evidence type="ECO:0000256" key="5">
    <source>
        <dbReference type="ARBA" id="ARBA00022630"/>
    </source>
</evidence>
<dbReference type="InterPro" id="IPR036396">
    <property type="entry name" value="Cyt_P450_sf"/>
</dbReference>
<keyword evidence="7 16" id="KW-0479">Metal-binding</keyword>
<dbReference type="InterPro" id="IPR017927">
    <property type="entry name" value="FAD-bd_FR_type"/>
</dbReference>
<dbReference type="OrthoDB" id="1470350at2759"/>